<evidence type="ECO:0000256" key="11">
    <source>
        <dbReference type="ARBA" id="ARBA00022833"/>
    </source>
</evidence>
<name>A0A3B6KIR0_WHEAT</name>
<dbReference type="OrthoDB" id="10009520at2759"/>
<feature type="region of interest" description="Disordered" evidence="13">
    <location>
        <begin position="1"/>
        <end position="29"/>
    </location>
</feature>
<feature type="compositionally biased region" description="Low complexity" evidence="13">
    <location>
        <begin position="19"/>
        <end position="29"/>
    </location>
</feature>
<dbReference type="RefSeq" id="XP_044385011.1">
    <property type="nucleotide sequence ID" value="XM_044529076.1"/>
</dbReference>
<dbReference type="KEGG" id="taes:123107069"/>
<evidence type="ECO:0000313" key="17">
    <source>
        <dbReference type="Proteomes" id="UP000019116"/>
    </source>
</evidence>
<keyword evidence="11" id="KW-0862">Zinc</keyword>
<dbReference type="InterPro" id="IPR017907">
    <property type="entry name" value="Znf_RING_CS"/>
</dbReference>
<evidence type="ECO:0000256" key="9">
    <source>
        <dbReference type="ARBA" id="ARBA00022771"/>
    </source>
</evidence>
<comment type="catalytic activity">
    <reaction evidence="1">
        <text>[E2 ubiquitin-conjugating enzyme]-S-ubiquitinyl-L-cysteine + [acceptor protein]-L-lysine = [E2 ubiquitin-conjugating enzyme]-L-cysteine + [acceptor protein]-N(6)-ubiquitinyl-L-lysine.</text>
        <dbReference type="EC" id="2.3.2.31"/>
    </reaction>
</comment>
<keyword evidence="7" id="KW-0479">Metal-binding</keyword>
<evidence type="ECO:0000256" key="13">
    <source>
        <dbReference type="SAM" id="MobiDB-lite"/>
    </source>
</evidence>
<proteinExistence type="inferred from homology"/>
<evidence type="ECO:0000259" key="14">
    <source>
        <dbReference type="PROSITE" id="PS50089"/>
    </source>
</evidence>
<dbReference type="Pfam" id="PF01485">
    <property type="entry name" value="IBR"/>
    <property type="match status" value="2"/>
</dbReference>
<dbReference type="InterPro" id="IPR002867">
    <property type="entry name" value="IBR_dom"/>
</dbReference>
<dbReference type="GO" id="GO:0031624">
    <property type="term" value="F:ubiquitin conjugating enzyme binding"/>
    <property type="evidence" value="ECO:0000318"/>
    <property type="project" value="GO_Central"/>
</dbReference>
<evidence type="ECO:0000256" key="1">
    <source>
        <dbReference type="ARBA" id="ARBA00001798"/>
    </source>
</evidence>
<dbReference type="PANTHER" id="PTHR11685">
    <property type="entry name" value="RBR FAMILY RING FINGER AND IBR DOMAIN-CONTAINING"/>
    <property type="match status" value="1"/>
</dbReference>
<dbReference type="AlphaFoldDB" id="A0A3B6KIR0"/>
<dbReference type="Gramene" id="TraesCS5A03G0557400.1">
    <property type="protein sequence ID" value="TraesCS5A03G0557400.1.CDS"/>
    <property type="gene ID" value="TraesCS5A03G0557400"/>
</dbReference>
<dbReference type="GO" id="GO:0005737">
    <property type="term" value="C:cytoplasm"/>
    <property type="evidence" value="ECO:0000318"/>
    <property type="project" value="GO_Central"/>
</dbReference>
<keyword evidence="8" id="KW-0677">Repeat</keyword>
<dbReference type="EC" id="2.3.2.31" evidence="5"/>
<dbReference type="SMART" id="SM00184">
    <property type="entry name" value="RING"/>
    <property type="match status" value="2"/>
</dbReference>
<feature type="compositionally biased region" description="Basic and acidic residues" evidence="13">
    <location>
        <begin position="1"/>
        <end position="15"/>
    </location>
</feature>
<evidence type="ECO:0000256" key="4">
    <source>
        <dbReference type="ARBA" id="ARBA00005884"/>
    </source>
</evidence>
<dbReference type="GO" id="GO:0000151">
    <property type="term" value="C:ubiquitin ligase complex"/>
    <property type="evidence" value="ECO:0000318"/>
    <property type="project" value="GO_Central"/>
</dbReference>
<dbReference type="CDD" id="cd22584">
    <property type="entry name" value="Rcat_RBR_unk"/>
    <property type="match status" value="1"/>
</dbReference>
<dbReference type="GO" id="GO:0016567">
    <property type="term" value="P:protein ubiquitination"/>
    <property type="evidence" value="ECO:0007669"/>
    <property type="project" value="InterPro"/>
</dbReference>
<gene>
    <name evidence="16" type="primary">LOC123107069</name>
</gene>
<reference evidence="16" key="1">
    <citation type="submission" date="2018-08" db="EMBL/GenBank/DDBJ databases">
        <authorList>
            <person name="Rossello M."/>
        </authorList>
    </citation>
    <scope>NUCLEOTIDE SEQUENCE [LARGE SCALE GENOMIC DNA]</scope>
    <source>
        <strain evidence="16">cv. Chinese Spring</strain>
    </source>
</reference>
<dbReference type="InterPro" id="IPR031127">
    <property type="entry name" value="E3_UB_ligase_RBR"/>
</dbReference>
<dbReference type="SUPFAM" id="SSF57850">
    <property type="entry name" value="RING/U-box"/>
    <property type="match status" value="2"/>
</dbReference>
<keyword evidence="9 12" id="KW-0863">Zinc-finger</keyword>
<keyword evidence="10" id="KW-0833">Ubl conjugation pathway</keyword>
<evidence type="ECO:0000256" key="5">
    <source>
        <dbReference type="ARBA" id="ARBA00012251"/>
    </source>
</evidence>
<keyword evidence="6" id="KW-0808">Transferase</keyword>
<dbReference type="PROSITE" id="PS00518">
    <property type="entry name" value="ZF_RING_1"/>
    <property type="match status" value="1"/>
</dbReference>
<dbReference type="Proteomes" id="UP000019116">
    <property type="component" value="Chromosome 5A"/>
</dbReference>
<comment type="function">
    <text evidence="3">Might act as an E3 ubiquitin-protein ligase, or as part of E3 complex, which accepts ubiquitin from specific E2 ubiquitin-conjugating enzymes and then transfers it to substrates.</text>
</comment>
<dbReference type="Gramene" id="TraesNOR5A03G02693280.1">
    <property type="protein sequence ID" value="TraesNOR5A03G02693280.1"/>
    <property type="gene ID" value="TraesNOR5A03G02693280"/>
</dbReference>
<feature type="domain" description="RING-type" evidence="14">
    <location>
        <begin position="364"/>
        <end position="409"/>
    </location>
</feature>
<dbReference type="OMA" id="CPDAGCK"/>
<dbReference type="Gene3D" id="1.20.120.1750">
    <property type="match status" value="1"/>
</dbReference>
<comment type="cofactor">
    <cofactor evidence="2">
        <name>Zn(2+)</name>
        <dbReference type="ChEBI" id="CHEBI:29105"/>
    </cofactor>
</comment>
<dbReference type="InterPro" id="IPR001841">
    <property type="entry name" value="Znf_RING"/>
</dbReference>
<organism evidence="16">
    <name type="scientific">Triticum aestivum</name>
    <name type="common">Wheat</name>
    <dbReference type="NCBI Taxonomy" id="4565"/>
    <lineage>
        <taxon>Eukaryota</taxon>
        <taxon>Viridiplantae</taxon>
        <taxon>Streptophyta</taxon>
        <taxon>Embryophyta</taxon>
        <taxon>Tracheophyta</taxon>
        <taxon>Spermatophyta</taxon>
        <taxon>Magnoliopsida</taxon>
        <taxon>Liliopsida</taxon>
        <taxon>Poales</taxon>
        <taxon>Poaceae</taxon>
        <taxon>BOP clade</taxon>
        <taxon>Pooideae</taxon>
        <taxon>Triticodae</taxon>
        <taxon>Triticeae</taxon>
        <taxon>Triticinae</taxon>
        <taxon>Triticum</taxon>
    </lineage>
</organism>
<dbReference type="GO" id="GO:0008270">
    <property type="term" value="F:zinc ion binding"/>
    <property type="evidence" value="ECO:0007669"/>
    <property type="project" value="UniProtKB-KW"/>
</dbReference>
<reference evidence="16" key="2">
    <citation type="submission" date="2018-10" db="UniProtKB">
        <authorList>
            <consortium name="EnsemblPlants"/>
        </authorList>
    </citation>
    <scope>IDENTIFICATION</scope>
</reference>
<dbReference type="InterPro" id="IPR044066">
    <property type="entry name" value="TRIAD_supradom"/>
</dbReference>
<feature type="compositionally biased region" description="Low complexity" evidence="13">
    <location>
        <begin position="169"/>
        <end position="179"/>
    </location>
</feature>
<keyword evidence="17" id="KW-1185">Reference proteome</keyword>
<accession>A0A3B6KIR0</accession>
<evidence type="ECO:0000256" key="7">
    <source>
        <dbReference type="ARBA" id="ARBA00022723"/>
    </source>
</evidence>
<dbReference type="GO" id="GO:0006511">
    <property type="term" value="P:ubiquitin-dependent protein catabolic process"/>
    <property type="evidence" value="ECO:0000318"/>
    <property type="project" value="GO_Central"/>
</dbReference>
<dbReference type="PROSITE" id="PS50089">
    <property type="entry name" value="ZF_RING_2"/>
    <property type="match status" value="1"/>
</dbReference>
<evidence type="ECO:0000256" key="12">
    <source>
        <dbReference type="PROSITE-ProRule" id="PRU00175"/>
    </source>
</evidence>
<protein>
    <recommendedName>
        <fullName evidence="5">RBR-type E3 ubiquitin transferase</fullName>
        <ecNumber evidence="5">2.3.2.31</ecNumber>
    </recommendedName>
</protein>
<evidence type="ECO:0000259" key="15">
    <source>
        <dbReference type="PROSITE" id="PS51873"/>
    </source>
</evidence>
<dbReference type="SMART" id="SM00647">
    <property type="entry name" value="IBR"/>
    <property type="match status" value="2"/>
</dbReference>
<comment type="similarity">
    <text evidence="4">Belongs to the RBR family. Ariadne subfamily.</text>
</comment>
<dbReference type="GO" id="GO:0061630">
    <property type="term" value="F:ubiquitin protein ligase activity"/>
    <property type="evidence" value="ECO:0000318"/>
    <property type="project" value="GO_Central"/>
</dbReference>
<evidence type="ECO:0000256" key="10">
    <source>
        <dbReference type="ARBA" id="ARBA00022786"/>
    </source>
</evidence>
<dbReference type="GeneID" id="123107069"/>
<dbReference type="Pfam" id="PF00097">
    <property type="entry name" value="zf-C3HC4"/>
    <property type="match status" value="1"/>
</dbReference>
<evidence type="ECO:0000256" key="3">
    <source>
        <dbReference type="ARBA" id="ARBA00003976"/>
    </source>
</evidence>
<feature type="region of interest" description="Disordered" evidence="13">
    <location>
        <begin position="169"/>
        <end position="204"/>
    </location>
</feature>
<dbReference type="PROSITE" id="PS51873">
    <property type="entry name" value="TRIAD"/>
    <property type="match status" value="1"/>
</dbReference>
<evidence type="ECO:0000313" key="16">
    <source>
        <dbReference type="EnsemblPlants" id="TraesCS5A02G215600.1"/>
    </source>
</evidence>
<evidence type="ECO:0000256" key="2">
    <source>
        <dbReference type="ARBA" id="ARBA00001947"/>
    </source>
</evidence>
<dbReference type="STRING" id="4565.A0A3B6KIR0"/>
<dbReference type="InterPro" id="IPR018957">
    <property type="entry name" value="Znf_C3HC4_RING-type"/>
</dbReference>
<dbReference type="Gene3D" id="3.30.40.10">
    <property type="entry name" value="Zinc/RING finger domain, C3HC4 (zinc finger)"/>
    <property type="match status" value="1"/>
</dbReference>
<dbReference type="EnsemblPlants" id="TraesCS5A02G215600.1">
    <property type="protein sequence ID" value="TraesCS5A02G215600.1"/>
    <property type="gene ID" value="TraesCS5A02G215600"/>
</dbReference>
<evidence type="ECO:0000256" key="6">
    <source>
        <dbReference type="ARBA" id="ARBA00022679"/>
    </source>
</evidence>
<dbReference type="Gramene" id="TraesCS5A02G215600.1">
    <property type="protein sequence ID" value="TraesCS5A02G215600.1"/>
    <property type="gene ID" value="TraesCS5A02G215600"/>
</dbReference>
<evidence type="ECO:0000256" key="8">
    <source>
        <dbReference type="ARBA" id="ARBA00022737"/>
    </source>
</evidence>
<sequence>MEKESQPAEYHRLEPGEPEAPVASPGAAGAPIYDVYMDDEEEAEEAYLESLDVPAGPVVLDADTAAAVEAERQAAMAADEEMAHALHMQDLVEAEEWELRDLDLEQPPGDYPASSRAGVGFGARATADNFLERQSGTFESIHEVESGTVFLGNSRILEPLECLESLPGPSAAGAAASPARQTIRSQDAGGSSSSQQVPGHGVAATVPSVTPPIGFVPSPRRCGALCAIAPRARPIGPFDDPVSVKRRALLADAASSVMFPAMEEGHDNGWYEAIVLDDADKLELAEKQRLLESLQLCLPRSDEPCKPSVAAGGGEEEEEEGGFSLPKFCQRWGVSPSDLEPDAPGPSTTKVPPLADDEVPTFDCGICMDTLPVFDLFHGLPCKHKFCATCMTTYVEGRIRASELPIPCPDAGCKGKENAVLHPEKCKKAIDYGAFGDWGARLTERALPADRRAYCPNRRCGVILETSGGAEPAMAPCPACKHQLCATCGMEWSPDGAAGEHDCAKGPDAALVRRLAQERQWKQCPSCRMIVERSYGCNRMTCRCGFVFCYQCGRPMSRGQPGEAGLLEPCRCHDAGLAFAFAHHHQAHHVELNVPGPPPLLQEEEAAAVEALVMNRLPPVLPADRAHRRLEVADGIHQPGPQDAPDVEMENFLY</sequence>
<dbReference type="InterPro" id="IPR013083">
    <property type="entry name" value="Znf_RING/FYVE/PHD"/>
</dbReference>
<feature type="domain" description="RING-type" evidence="15">
    <location>
        <begin position="360"/>
        <end position="574"/>
    </location>
</feature>